<dbReference type="OrthoDB" id="564755at2"/>
<dbReference type="AlphaFoldDB" id="A0A2P7MQN7"/>
<keyword evidence="3" id="KW-0328">Glycosyltransferase</keyword>
<evidence type="ECO:0000256" key="2">
    <source>
        <dbReference type="ARBA" id="ARBA00006739"/>
    </source>
</evidence>
<dbReference type="Proteomes" id="UP000243002">
    <property type="component" value="Unassembled WGS sequence"/>
</dbReference>
<dbReference type="Pfam" id="PF00535">
    <property type="entry name" value="Glycos_transf_2"/>
    <property type="match status" value="1"/>
</dbReference>
<dbReference type="GO" id="GO:0016757">
    <property type="term" value="F:glycosyltransferase activity"/>
    <property type="evidence" value="ECO:0007669"/>
    <property type="project" value="UniProtKB-KW"/>
</dbReference>
<dbReference type="Gene3D" id="3.90.550.10">
    <property type="entry name" value="Spore Coat Polysaccharide Biosynthesis Protein SpsA, Chain A"/>
    <property type="match status" value="1"/>
</dbReference>
<dbReference type="SUPFAM" id="SSF53448">
    <property type="entry name" value="Nucleotide-diphospho-sugar transferases"/>
    <property type="match status" value="1"/>
</dbReference>
<dbReference type="EMBL" id="PXXO01000021">
    <property type="protein sequence ID" value="PSJ03513.1"/>
    <property type="molecule type" value="Genomic_DNA"/>
</dbReference>
<evidence type="ECO:0000313" key="7">
    <source>
        <dbReference type="Proteomes" id="UP000243002"/>
    </source>
</evidence>
<comment type="caution">
    <text evidence="6">The sequence shown here is derived from an EMBL/GenBank/DDBJ whole genome shotgun (WGS) entry which is preliminary data.</text>
</comment>
<accession>A0A2P7MQN7</accession>
<evidence type="ECO:0000259" key="5">
    <source>
        <dbReference type="Pfam" id="PF00535"/>
    </source>
</evidence>
<dbReference type="PANTHER" id="PTHR43179">
    <property type="entry name" value="RHAMNOSYLTRANSFERASE WBBL"/>
    <property type="match status" value="1"/>
</dbReference>
<organism evidence="6 7">
    <name type="scientific">Cyanobium usitatum str. Tous</name>
    <dbReference type="NCBI Taxonomy" id="2116684"/>
    <lineage>
        <taxon>Bacteria</taxon>
        <taxon>Bacillati</taxon>
        <taxon>Cyanobacteriota</taxon>
        <taxon>Cyanophyceae</taxon>
        <taxon>Synechococcales</taxon>
        <taxon>Prochlorococcaceae</taxon>
        <taxon>Cyanobium</taxon>
    </lineage>
</organism>
<name>A0A2P7MQN7_9CYAN</name>
<protein>
    <recommendedName>
        <fullName evidence="5">Glycosyltransferase 2-like domain-containing protein</fullName>
    </recommendedName>
</protein>
<reference evidence="6 7" key="1">
    <citation type="journal article" date="2018" name="Environ. Microbiol.">
        <title>Ecological and genomic features of two widespread freshwater picocyanobacteria.</title>
        <authorList>
            <person name="Cabello-Yeves P.J."/>
            <person name="Picazo A."/>
            <person name="Camacho A."/>
            <person name="Callieri C."/>
            <person name="Rosselli R."/>
            <person name="Roda-Garcia J.J."/>
            <person name="Coutinho F.H."/>
            <person name="Rodriguez-Valera F."/>
        </authorList>
    </citation>
    <scope>NUCLEOTIDE SEQUENCE [LARGE SCALE GENOMIC DNA]</scope>
    <source>
        <strain evidence="6 7">Tous</strain>
    </source>
</reference>
<keyword evidence="7" id="KW-1185">Reference proteome</keyword>
<dbReference type="PANTHER" id="PTHR43179:SF12">
    <property type="entry name" value="GALACTOFURANOSYLTRANSFERASE GLFT2"/>
    <property type="match status" value="1"/>
</dbReference>
<evidence type="ECO:0000256" key="3">
    <source>
        <dbReference type="ARBA" id="ARBA00022676"/>
    </source>
</evidence>
<proteinExistence type="inferred from homology"/>
<dbReference type="InterPro" id="IPR001173">
    <property type="entry name" value="Glyco_trans_2-like"/>
</dbReference>
<dbReference type="InterPro" id="IPR029044">
    <property type="entry name" value="Nucleotide-diphossugar_trans"/>
</dbReference>
<evidence type="ECO:0000256" key="1">
    <source>
        <dbReference type="ARBA" id="ARBA00004776"/>
    </source>
</evidence>
<evidence type="ECO:0000256" key="4">
    <source>
        <dbReference type="ARBA" id="ARBA00022679"/>
    </source>
</evidence>
<evidence type="ECO:0000313" key="6">
    <source>
        <dbReference type="EMBL" id="PSJ03513.1"/>
    </source>
</evidence>
<comment type="similarity">
    <text evidence="2">Belongs to the glycosyltransferase 2 family.</text>
</comment>
<feature type="domain" description="Glycosyltransferase 2-like" evidence="5">
    <location>
        <begin position="64"/>
        <end position="167"/>
    </location>
</feature>
<keyword evidence="4" id="KW-0808">Transferase</keyword>
<comment type="pathway">
    <text evidence="1">Cell wall biogenesis; cell wall polysaccharide biosynthesis.</text>
</comment>
<sequence>MAHYHQELSLLPSRQRARRPLLWQSLADVAEASAEQRLLEQLWQELDRLPPPAAPVGRIPLLGVPILNGPELLERLLASLDQPVHTLAIVDNSSGNAAVQSVLTRLEAEGHPQVERVRVARPFGNQGVAASWNQILTAFPELPWALILNNDVVFAPGVLAQLLAVVDPGQPQWVPLLPGAAAYSAFVLTALAWDRVGLFDESFYPAYWEDTDYRNRLDADPLVQQLEQGPWLAAMAAANPSGSATLAADPALAEANRSSFQLNRLWYFSRRRLVGDRRGGWRRRWLASWP</sequence>
<gene>
    <name evidence="6" type="ORF">C7K55_12740</name>
</gene>